<protein>
    <recommendedName>
        <fullName evidence="4">FZ domain-containing protein</fullName>
    </recommendedName>
</protein>
<keyword evidence="1" id="KW-0732">Signal</keyword>
<evidence type="ECO:0000313" key="3">
    <source>
        <dbReference type="Proteomes" id="UP001212997"/>
    </source>
</evidence>
<gene>
    <name evidence="2" type="ORF">NLI96_g6903</name>
</gene>
<name>A0AAD5YHP2_9APHY</name>
<dbReference type="PANTHER" id="PTHR39142">
    <property type="entry name" value="MID1P"/>
    <property type="match status" value="1"/>
</dbReference>
<dbReference type="AlphaFoldDB" id="A0AAD5YHP2"/>
<dbReference type="InterPro" id="IPR036790">
    <property type="entry name" value="Frizzled_dom_sf"/>
</dbReference>
<evidence type="ECO:0008006" key="4">
    <source>
        <dbReference type="Google" id="ProtNLM"/>
    </source>
</evidence>
<evidence type="ECO:0000313" key="2">
    <source>
        <dbReference type="EMBL" id="KAJ3482546.1"/>
    </source>
</evidence>
<organism evidence="2 3">
    <name type="scientific">Meripilus lineatus</name>
    <dbReference type="NCBI Taxonomy" id="2056292"/>
    <lineage>
        <taxon>Eukaryota</taxon>
        <taxon>Fungi</taxon>
        <taxon>Dikarya</taxon>
        <taxon>Basidiomycota</taxon>
        <taxon>Agaricomycotina</taxon>
        <taxon>Agaricomycetes</taxon>
        <taxon>Polyporales</taxon>
        <taxon>Meripilaceae</taxon>
        <taxon>Meripilus</taxon>
    </lineage>
</organism>
<accession>A0AAD5YHP2</accession>
<evidence type="ECO:0000256" key="1">
    <source>
        <dbReference type="SAM" id="SignalP"/>
    </source>
</evidence>
<dbReference type="Proteomes" id="UP001212997">
    <property type="component" value="Unassembled WGS sequence"/>
</dbReference>
<keyword evidence="3" id="KW-1185">Reference proteome</keyword>
<dbReference type="GO" id="GO:0098703">
    <property type="term" value="P:calcium ion import across plasma membrane"/>
    <property type="evidence" value="ECO:0007669"/>
    <property type="project" value="InterPro"/>
</dbReference>
<dbReference type="Gene3D" id="1.10.2000.10">
    <property type="entry name" value="Frizzled cysteine-rich domain"/>
    <property type="match status" value="1"/>
</dbReference>
<feature type="signal peptide" evidence="1">
    <location>
        <begin position="1"/>
        <end position="18"/>
    </location>
</feature>
<dbReference type="GO" id="GO:0005262">
    <property type="term" value="F:calcium channel activity"/>
    <property type="evidence" value="ECO:0007669"/>
    <property type="project" value="InterPro"/>
</dbReference>
<comment type="caution">
    <text evidence="2">The sequence shown here is derived from an EMBL/GenBank/DDBJ whole genome shotgun (WGS) entry which is preliminary data.</text>
</comment>
<reference evidence="2" key="1">
    <citation type="submission" date="2022-07" db="EMBL/GenBank/DDBJ databases">
        <title>Genome Sequence of Physisporinus lineatus.</title>
        <authorList>
            <person name="Buettner E."/>
        </authorList>
    </citation>
    <scope>NUCLEOTIDE SEQUENCE</scope>
    <source>
        <strain evidence="2">VT162</strain>
    </source>
</reference>
<dbReference type="PANTHER" id="PTHR39142:SF1">
    <property type="entry name" value="AEL197CP"/>
    <property type="match status" value="1"/>
</dbReference>
<dbReference type="Pfam" id="PF12929">
    <property type="entry name" value="Mid1"/>
    <property type="match status" value="1"/>
</dbReference>
<proteinExistence type="predicted"/>
<dbReference type="InterPro" id="IPR024338">
    <property type="entry name" value="MID1/Yam8"/>
</dbReference>
<dbReference type="EMBL" id="JANAWD010000268">
    <property type="protein sequence ID" value="KAJ3482546.1"/>
    <property type="molecule type" value="Genomic_DNA"/>
</dbReference>
<feature type="chain" id="PRO_5042239316" description="FZ domain-containing protein" evidence="1">
    <location>
        <begin position="19"/>
        <end position="475"/>
    </location>
</feature>
<sequence>MLPLTLVCLLQSIIGAFAQQASRQLVLNQVVRLNGALLPNPPTFTIPSSPNISVSVALCSAGISTPRFIFSNDTSITQPSLNDVGQPNVFEVPLGSDGIGNWTGHAPDGGFLTVSGAGQIPFEVGVSDQEPLHATLDDLPFLGDTTSNQVLLFSPPFSRPEPNSPAYPNYTLPSANLSFPVGPSSPPNYTLYFTPTSSSSLLSLPRTGCALRAQNGPNDFNEGPAESDGLWLRDEGGWRWQWLVGGLSPSTNYTAFAILDGTKVTKPINFVTKSGSFECPIVHSLPYCPSTAYAVPIAAPPSPAIAHDASTLSENITNPLFEILTNFTTSLLTFPCGRDAYSQLVSCNDCQTAYRKWLCSVVFPRCSETSSDTSGGSVASPSPALVVQRSSSSSRSPSLPAFSSDYMALLPCLETCTAVDRACPVFMGFKCPVPKFTANKTYGVGFIDDGSEGIQGGGKTGAAQDEWGNVWCNAG</sequence>